<dbReference type="InterPro" id="IPR023606">
    <property type="entry name" value="CoA-Trfase_III_dom_1_sf"/>
</dbReference>
<dbReference type="PANTHER" id="PTHR48228:SF5">
    <property type="entry name" value="ALPHA-METHYLACYL-COA RACEMASE"/>
    <property type="match status" value="1"/>
</dbReference>
<comment type="caution">
    <text evidence="1">The sequence shown here is derived from an EMBL/GenBank/DDBJ whole genome shotgun (WGS) entry which is preliminary data.</text>
</comment>
<evidence type="ECO:0000313" key="2">
    <source>
        <dbReference type="Proteomes" id="UP001320702"/>
    </source>
</evidence>
<gene>
    <name evidence="1" type="ORF">MU516_17080</name>
</gene>
<dbReference type="Gene3D" id="3.40.50.10540">
    <property type="entry name" value="Crotonobetainyl-coa:carnitine coa-transferase, domain 1"/>
    <property type="match status" value="2"/>
</dbReference>
<dbReference type="RefSeq" id="WP_260278470.1">
    <property type="nucleotide sequence ID" value="NZ_JANAVZ010000014.1"/>
</dbReference>
<dbReference type="PANTHER" id="PTHR48228">
    <property type="entry name" value="SUCCINYL-COA--D-CITRAMALATE COA-TRANSFERASE"/>
    <property type="match status" value="1"/>
</dbReference>
<dbReference type="SUPFAM" id="SSF89796">
    <property type="entry name" value="CoA-transferase family III (CaiB/BaiF)"/>
    <property type="match status" value="2"/>
</dbReference>
<dbReference type="Gene3D" id="3.30.1540.10">
    <property type="entry name" value="formyl-coa transferase, domain 3"/>
    <property type="match status" value="2"/>
</dbReference>
<evidence type="ECO:0000313" key="1">
    <source>
        <dbReference type="EMBL" id="MCT4334568.1"/>
    </source>
</evidence>
<sequence length="837" mass="92356">MSTNQPSLLPLKGLKVIDFGQYIAGPAVGMILGDLGATVVHVDPPGGPMWVSPANATLNRNKMIVTINLKTPEGLAQAMDLVSEADVVIDGFRPGVMKRLGLDWSQIRRDRPELVTLSIPGVASNDTLRRDWRAFESIIAASSGVFTDMGLNRVLMGVNPSFSPLPLSSAYGTMLAASAVVLALQARESTGTGDEIEVPLASAVMEGLSYNSIHIQGYPERYKTQRESEIERRRTEGLPMNVTYEELQEFLDPFYRSYKCKDGRMFYVVCPSHKHHAKRCLKVLGIYDDLVAEGLSEEEDTYLPVSEWRSDVSLGVYPMPKLWADRIAARMKEVFLTRTAKEWEKIFGRGKFPGAPQRWLQEWINDDHAETSGLMIEVNDAEYGVMTQPGPMVWLTESGEEMLAPTPRRWVGVEDALRALRRMPTKLPRPTASRGKAGWLDGVRILDMCNVIAGPHSASYLSRFGAEVIKIDPAKPNYDCWNTVIFSLSHGRGKRSILADISSSEGREVFEKLVASVDIIVWNAPDRQVEAIGLDAESLKKLNPDAIFCQLDCFSGVRNGPRTNYLGYDDLVQATTGIMLRFGGGMDTPEEHAHVGTIDVMCGFGAALGIAAALYQKLKFGRIGRPRTSLSALSGLAQIPFCYDYERRPLFDEPSGREANGFGPLERFYYTASDRFILLCATEADLTKLNAVEGLEGIVDVPPDERAAFLATAFMSARAEDWTERLVAADIGATVCENIESIRSYDSRPADGKPGIDNGSYAFSVYEDHPSGHVITQLDPFAIRPVDAQIYALEPAEKFGASTRSILQDLGYAEAEIDRMIQGGQVSESWSREYLPS</sequence>
<dbReference type="EMBL" id="JANAVZ010000014">
    <property type="protein sequence ID" value="MCT4334568.1"/>
    <property type="molecule type" value="Genomic_DNA"/>
</dbReference>
<keyword evidence="2" id="KW-1185">Reference proteome</keyword>
<dbReference type="Pfam" id="PF02515">
    <property type="entry name" value="CoA_transf_3"/>
    <property type="match status" value="2"/>
</dbReference>
<dbReference type="InterPro" id="IPR044855">
    <property type="entry name" value="CoA-Trfase_III_dom3_sf"/>
</dbReference>
<accession>A0ABT2KDF9</accession>
<dbReference type="InterPro" id="IPR050509">
    <property type="entry name" value="CoA-transferase_III"/>
</dbReference>
<reference evidence="1 2" key="1">
    <citation type="submission" date="2022-04" db="EMBL/GenBank/DDBJ databases">
        <title>Paracoccus sp. YLB-12 draft genome sequence.</title>
        <authorList>
            <person name="Yu L."/>
        </authorList>
    </citation>
    <scope>NUCLEOTIDE SEQUENCE [LARGE SCALE GENOMIC DNA]</scope>
    <source>
        <strain evidence="1 2">YLB-12</strain>
    </source>
</reference>
<dbReference type="Proteomes" id="UP001320702">
    <property type="component" value="Unassembled WGS sequence"/>
</dbReference>
<organism evidence="1 2">
    <name type="scientific">Paracoccus maritimus</name>
    <dbReference type="NCBI Taxonomy" id="2933292"/>
    <lineage>
        <taxon>Bacteria</taxon>
        <taxon>Pseudomonadati</taxon>
        <taxon>Pseudomonadota</taxon>
        <taxon>Alphaproteobacteria</taxon>
        <taxon>Rhodobacterales</taxon>
        <taxon>Paracoccaceae</taxon>
        <taxon>Paracoccus</taxon>
    </lineage>
</organism>
<protein>
    <submittedName>
        <fullName evidence="1">CoA transferase</fullName>
    </submittedName>
</protein>
<proteinExistence type="predicted"/>
<keyword evidence="1" id="KW-0808">Transferase</keyword>
<dbReference type="GO" id="GO:0016740">
    <property type="term" value="F:transferase activity"/>
    <property type="evidence" value="ECO:0007669"/>
    <property type="project" value="UniProtKB-KW"/>
</dbReference>
<name>A0ABT2KDF9_9RHOB</name>
<dbReference type="InterPro" id="IPR003673">
    <property type="entry name" value="CoA-Trfase_fam_III"/>
</dbReference>